<organism evidence="2 3">
    <name type="scientific">Mycena sanguinolenta</name>
    <dbReference type="NCBI Taxonomy" id="230812"/>
    <lineage>
        <taxon>Eukaryota</taxon>
        <taxon>Fungi</taxon>
        <taxon>Dikarya</taxon>
        <taxon>Basidiomycota</taxon>
        <taxon>Agaricomycotina</taxon>
        <taxon>Agaricomycetes</taxon>
        <taxon>Agaricomycetidae</taxon>
        <taxon>Agaricales</taxon>
        <taxon>Marasmiineae</taxon>
        <taxon>Mycenaceae</taxon>
        <taxon>Mycena</taxon>
    </lineage>
</organism>
<dbReference type="Proteomes" id="UP000623467">
    <property type="component" value="Unassembled WGS sequence"/>
</dbReference>
<dbReference type="OrthoDB" id="3065426at2759"/>
<accession>A0A8H6Z7X4</accession>
<proteinExistence type="predicted"/>
<dbReference type="EMBL" id="JACAZH010000002">
    <property type="protein sequence ID" value="KAF7374190.1"/>
    <property type="molecule type" value="Genomic_DNA"/>
</dbReference>
<feature type="region of interest" description="Disordered" evidence="1">
    <location>
        <begin position="1"/>
        <end position="44"/>
    </location>
</feature>
<evidence type="ECO:0000256" key="1">
    <source>
        <dbReference type="SAM" id="MobiDB-lite"/>
    </source>
</evidence>
<gene>
    <name evidence="2" type="ORF">MSAN_00300900</name>
</gene>
<comment type="caution">
    <text evidence="2">The sequence shown here is derived from an EMBL/GenBank/DDBJ whole genome shotgun (WGS) entry which is preliminary data.</text>
</comment>
<protein>
    <submittedName>
        <fullName evidence="2">Uncharacterized protein</fullName>
    </submittedName>
</protein>
<evidence type="ECO:0000313" key="3">
    <source>
        <dbReference type="Proteomes" id="UP000623467"/>
    </source>
</evidence>
<dbReference type="AlphaFoldDB" id="A0A8H6Z7X4"/>
<feature type="compositionally biased region" description="Gly residues" evidence="1">
    <location>
        <begin position="21"/>
        <end position="41"/>
    </location>
</feature>
<reference evidence="2" key="1">
    <citation type="submission" date="2020-05" db="EMBL/GenBank/DDBJ databases">
        <title>Mycena genomes resolve the evolution of fungal bioluminescence.</title>
        <authorList>
            <person name="Tsai I.J."/>
        </authorList>
    </citation>
    <scope>NUCLEOTIDE SEQUENCE</scope>
    <source>
        <strain evidence="2">160909Yilan</strain>
    </source>
</reference>
<evidence type="ECO:0000313" key="2">
    <source>
        <dbReference type="EMBL" id="KAF7374190.1"/>
    </source>
</evidence>
<keyword evidence="3" id="KW-1185">Reference proteome</keyword>
<sequence>MPTLFRGPRQRGKGKAVNISGGKGGSGGDGGVYGGHGGRGEGPSVKISSATARTVTNFVTSKCAPTVRSDFRTIPLGEINLQQEIHSNRRSGVASLRKLHSAKILVDGERLDVTVALYQGEGAKEEWRQDIARYRAIRHTNIVQLYGTASCDLIPLQQMLDLYAHAPMSTVYIHVFIRIEFEVFNISDLISPGETNSYAGSLRIFLGNLSQLFGGLNRAVAMLAYQRLQSKYCCTFLSDHMAFKAFVFSSTCCMTAPGSSALRSKALFACPAAGCWAVETGMTSRGGGPGGFCFVLISVIASFDLLSDSWPTAVL</sequence>
<name>A0A8H6Z7X4_9AGAR</name>